<accession>A0ABW3XAW2</accession>
<evidence type="ECO:0000313" key="7">
    <source>
        <dbReference type="Proteomes" id="UP001597058"/>
    </source>
</evidence>
<proteinExistence type="predicted"/>
<dbReference type="InterPro" id="IPR002577">
    <property type="entry name" value="HTH_HxlR"/>
</dbReference>
<evidence type="ECO:0000259" key="5">
    <source>
        <dbReference type="PROSITE" id="PS51118"/>
    </source>
</evidence>
<dbReference type="Pfam" id="PF01638">
    <property type="entry name" value="HxlR"/>
    <property type="match status" value="1"/>
</dbReference>
<comment type="caution">
    <text evidence="6">The sequence shown here is derived from an EMBL/GenBank/DDBJ whole genome shotgun (WGS) entry which is preliminary data.</text>
</comment>
<dbReference type="Gene3D" id="1.10.10.10">
    <property type="entry name" value="Winged helix-like DNA-binding domain superfamily/Winged helix DNA-binding domain"/>
    <property type="match status" value="1"/>
</dbReference>
<evidence type="ECO:0000256" key="4">
    <source>
        <dbReference type="SAM" id="MobiDB-lite"/>
    </source>
</evidence>
<feature type="region of interest" description="Disordered" evidence="4">
    <location>
        <begin position="142"/>
        <end position="167"/>
    </location>
</feature>
<name>A0ABW3XAW2_9ACTN</name>
<dbReference type="Proteomes" id="UP001597058">
    <property type="component" value="Unassembled WGS sequence"/>
</dbReference>
<gene>
    <name evidence="6" type="ORF">ACFQ5X_09740</name>
</gene>
<keyword evidence="2" id="KW-0238">DNA-binding</keyword>
<reference evidence="7" key="1">
    <citation type="journal article" date="2019" name="Int. J. Syst. Evol. Microbiol.">
        <title>The Global Catalogue of Microorganisms (GCM) 10K type strain sequencing project: providing services to taxonomists for standard genome sequencing and annotation.</title>
        <authorList>
            <consortium name="The Broad Institute Genomics Platform"/>
            <consortium name="The Broad Institute Genome Sequencing Center for Infectious Disease"/>
            <person name="Wu L."/>
            <person name="Ma J."/>
        </authorList>
    </citation>
    <scope>NUCLEOTIDE SEQUENCE [LARGE SCALE GENOMIC DNA]</scope>
    <source>
        <strain evidence="7">CGMCC 4.7020</strain>
    </source>
</reference>
<dbReference type="PANTHER" id="PTHR33204">
    <property type="entry name" value="TRANSCRIPTIONAL REGULATOR, MARR FAMILY"/>
    <property type="match status" value="1"/>
</dbReference>
<keyword evidence="3" id="KW-0804">Transcription</keyword>
<evidence type="ECO:0000256" key="1">
    <source>
        <dbReference type="ARBA" id="ARBA00023015"/>
    </source>
</evidence>
<evidence type="ECO:0000256" key="2">
    <source>
        <dbReference type="ARBA" id="ARBA00023125"/>
    </source>
</evidence>
<dbReference type="EMBL" id="JBHTMM010000009">
    <property type="protein sequence ID" value="MFD1306123.1"/>
    <property type="molecule type" value="Genomic_DNA"/>
</dbReference>
<dbReference type="InterPro" id="IPR036388">
    <property type="entry name" value="WH-like_DNA-bd_sf"/>
</dbReference>
<dbReference type="PROSITE" id="PS51118">
    <property type="entry name" value="HTH_HXLR"/>
    <property type="match status" value="1"/>
</dbReference>
<feature type="domain" description="HTH hxlR-type" evidence="5">
    <location>
        <begin position="9"/>
        <end position="106"/>
    </location>
</feature>
<evidence type="ECO:0000313" key="6">
    <source>
        <dbReference type="EMBL" id="MFD1306123.1"/>
    </source>
</evidence>
<organism evidence="6 7">
    <name type="scientific">Streptomyces kaempferi</name>
    <dbReference type="NCBI Taxonomy" id="333725"/>
    <lineage>
        <taxon>Bacteria</taxon>
        <taxon>Bacillati</taxon>
        <taxon>Actinomycetota</taxon>
        <taxon>Actinomycetes</taxon>
        <taxon>Kitasatosporales</taxon>
        <taxon>Streptomycetaceae</taxon>
        <taxon>Streptomyces</taxon>
    </lineage>
</organism>
<protein>
    <submittedName>
        <fullName evidence="6">Winged helix-turn-helix transcriptional regulator</fullName>
    </submittedName>
</protein>
<sequence>MSDTQPRACPIAGTLDLVGERWSLLVLREVFMGIRRYADIRANTGAPRDVLTKRLRSLETAGILERRQYQDRPPRFEYHLTAAGQALEPVLIGLREWGLRHLQDPPPAPRFLHTCGADVQTRVVCAQCGEPLEGGGLVTVLEEETRSGSQGARHTPGPRPEPSQRLS</sequence>
<dbReference type="SUPFAM" id="SSF46785">
    <property type="entry name" value="Winged helix' DNA-binding domain"/>
    <property type="match status" value="1"/>
</dbReference>
<dbReference type="InterPro" id="IPR036390">
    <property type="entry name" value="WH_DNA-bd_sf"/>
</dbReference>
<keyword evidence="7" id="KW-1185">Reference proteome</keyword>
<dbReference type="PANTHER" id="PTHR33204:SF18">
    <property type="entry name" value="TRANSCRIPTIONAL REGULATORY PROTEIN"/>
    <property type="match status" value="1"/>
</dbReference>
<keyword evidence="1" id="KW-0805">Transcription regulation</keyword>
<dbReference type="RefSeq" id="WP_329527877.1">
    <property type="nucleotide sequence ID" value="NZ_JBHSKH010000023.1"/>
</dbReference>
<evidence type="ECO:0000256" key="3">
    <source>
        <dbReference type="ARBA" id="ARBA00023163"/>
    </source>
</evidence>